<accession>A0A2U1JR17</accession>
<protein>
    <submittedName>
        <fullName evidence="1">MerR family transcriptional regulator</fullName>
    </submittedName>
</protein>
<evidence type="ECO:0000313" key="1">
    <source>
        <dbReference type="EMBL" id="PWA07399.1"/>
    </source>
</evidence>
<keyword evidence="2" id="KW-1185">Reference proteome</keyword>
<dbReference type="Gene3D" id="1.10.1660.10">
    <property type="match status" value="1"/>
</dbReference>
<dbReference type="EMBL" id="QCZI01000001">
    <property type="protein sequence ID" value="PWA07399.1"/>
    <property type="molecule type" value="Genomic_DNA"/>
</dbReference>
<dbReference type="AlphaFoldDB" id="A0A2U1JR17"/>
<sequence length="97" mass="11607">MNTEKLILLTTLCAYFKIEMSFFRNLGELGLIEIKTIDQSQYIHENHLDEVEKMIRIHYELKVNFEGIDVTLNLLEKIYSLQNELITVKNRLRLYEN</sequence>
<proteinExistence type="predicted"/>
<dbReference type="Pfam" id="PF13591">
    <property type="entry name" value="MerR_2"/>
    <property type="match status" value="1"/>
</dbReference>
<reference evidence="1 2" key="1">
    <citation type="submission" date="2018-04" db="EMBL/GenBank/DDBJ databases">
        <title>Flavobacterium sp. nov., isolated from glacier ice.</title>
        <authorList>
            <person name="Liu Q."/>
            <person name="Xin Y.-H."/>
        </authorList>
    </citation>
    <scope>NUCLEOTIDE SEQUENCE [LARGE SCALE GENOMIC DNA]</scope>
    <source>
        <strain evidence="1 2">RB1R5</strain>
    </source>
</reference>
<dbReference type="Proteomes" id="UP000245449">
    <property type="component" value="Unassembled WGS sequence"/>
</dbReference>
<comment type="caution">
    <text evidence="1">The sequence shown here is derived from an EMBL/GenBank/DDBJ whole genome shotgun (WGS) entry which is preliminary data.</text>
</comment>
<dbReference type="OrthoDB" id="1494789at2"/>
<organism evidence="1 2">
    <name type="scientific">Flavobacterium psychrotolerans</name>
    <dbReference type="NCBI Taxonomy" id="2169410"/>
    <lineage>
        <taxon>Bacteria</taxon>
        <taxon>Pseudomonadati</taxon>
        <taxon>Bacteroidota</taxon>
        <taxon>Flavobacteriia</taxon>
        <taxon>Flavobacteriales</taxon>
        <taxon>Flavobacteriaceae</taxon>
        <taxon>Flavobacterium</taxon>
    </lineage>
</organism>
<gene>
    <name evidence="1" type="ORF">DB895_01385</name>
</gene>
<evidence type="ECO:0000313" key="2">
    <source>
        <dbReference type="Proteomes" id="UP000245449"/>
    </source>
</evidence>
<dbReference type="RefSeq" id="WP_116723545.1">
    <property type="nucleotide sequence ID" value="NZ_QCZI01000001.1"/>
</dbReference>
<name>A0A2U1JR17_9FLAO</name>